<name>A0AAD7XKV4_9STRA</name>
<dbReference type="AlphaFoldDB" id="A0AAD7XKV4"/>
<dbReference type="PANTHER" id="PTHR34127">
    <property type="entry name" value="OS04G0405600 PROTEIN"/>
    <property type="match status" value="1"/>
</dbReference>
<dbReference type="InterPro" id="IPR029058">
    <property type="entry name" value="AB_hydrolase_fold"/>
</dbReference>
<accession>A0AAD7XKV4</accession>
<comment type="caution">
    <text evidence="2">The sequence shown here is derived from an EMBL/GenBank/DDBJ whole genome shotgun (WGS) entry which is preliminary data.</text>
</comment>
<keyword evidence="3" id="KW-1185">Reference proteome</keyword>
<dbReference type="Pfam" id="PF07082">
    <property type="entry name" value="DUF1350"/>
    <property type="match status" value="1"/>
</dbReference>
<reference evidence="2" key="1">
    <citation type="submission" date="2023-01" db="EMBL/GenBank/DDBJ databases">
        <title>Metagenome sequencing of chrysophaentin producing Chrysophaeum taylorii.</title>
        <authorList>
            <person name="Davison J."/>
            <person name="Bewley C."/>
        </authorList>
    </citation>
    <scope>NUCLEOTIDE SEQUENCE</scope>
    <source>
        <strain evidence="2">NIES-1699</strain>
    </source>
</reference>
<protein>
    <submittedName>
        <fullName evidence="2">Uncharacterized protein</fullName>
    </submittedName>
</protein>
<dbReference type="EMBL" id="JAQMWT010000391">
    <property type="protein sequence ID" value="KAJ8602056.1"/>
    <property type="molecule type" value="Genomic_DNA"/>
</dbReference>
<dbReference type="Gene3D" id="3.40.50.1820">
    <property type="entry name" value="alpha/beta hydrolase"/>
    <property type="match status" value="1"/>
</dbReference>
<dbReference type="SUPFAM" id="SSF53474">
    <property type="entry name" value="alpha/beta-Hydrolases"/>
    <property type="match status" value="1"/>
</dbReference>
<feature type="compositionally biased region" description="Acidic residues" evidence="1">
    <location>
        <begin position="321"/>
        <end position="330"/>
    </location>
</feature>
<evidence type="ECO:0000313" key="2">
    <source>
        <dbReference type="EMBL" id="KAJ8602056.1"/>
    </source>
</evidence>
<dbReference type="Proteomes" id="UP001230188">
    <property type="component" value="Unassembled WGS sequence"/>
</dbReference>
<organism evidence="2 3">
    <name type="scientific">Chrysophaeum taylorii</name>
    <dbReference type="NCBI Taxonomy" id="2483200"/>
    <lineage>
        <taxon>Eukaryota</taxon>
        <taxon>Sar</taxon>
        <taxon>Stramenopiles</taxon>
        <taxon>Ochrophyta</taxon>
        <taxon>Pelagophyceae</taxon>
        <taxon>Pelagomonadales</taxon>
        <taxon>Pelagomonadaceae</taxon>
        <taxon>Chrysophaeum</taxon>
    </lineage>
</organism>
<sequence>MLLLVVVVGASAYRMAPPTRRTVVASVYGDWQPVNGGSYVLEPPAPSKKVVHFIGGAFVGAASQLTYRYLLEKIADRGFVVIATPYRLSFDYVSVCDAIDASFHSAMSSLDEEAEEIIGIGHSCGALLHALLSLRDEKRSRLAFISFNNKGVQDAVPLFDELVVPLATEAMRDDDGSPAPLLRQALGAAREVARGALDLAESRDTPLARLADQTPLTGLADLARREVVPAARQSLQLADQLPDLLREVADGARDFDPTPRAVRAMLRSDFKASDSLVIQFENDDIDESDDLYAVLRDVSQAAAKAAPPTENDETPLPSVVNEDDEDDDDRDVFSEAATTEIEAEAPPPPPEEEAAVSPPPPPPRVELKTLAGTHLTPLTQDIFLPASTVARLAQADFADPILSVPRDQWLGEVDALFDDLDAWLGSPSTSS</sequence>
<gene>
    <name evidence="2" type="ORF">CTAYLR_002776</name>
</gene>
<dbReference type="PANTHER" id="PTHR34127:SF1">
    <property type="entry name" value="OS04G0405600 PROTEIN"/>
    <property type="match status" value="1"/>
</dbReference>
<evidence type="ECO:0000313" key="3">
    <source>
        <dbReference type="Proteomes" id="UP001230188"/>
    </source>
</evidence>
<feature type="region of interest" description="Disordered" evidence="1">
    <location>
        <begin position="302"/>
        <end position="364"/>
    </location>
</feature>
<evidence type="ECO:0000256" key="1">
    <source>
        <dbReference type="SAM" id="MobiDB-lite"/>
    </source>
</evidence>
<dbReference type="InterPro" id="IPR010765">
    <property type="entry name" value="DUF1350"/>
</dbReference>
<proteinExistence type="predicted"/>